<protein>
    <submittedName>
        <fullName evidence="1">Uncharacterized protein</fullName>
    </submittedName>
</protein>
<evidence type="ECO:0000313" key="1">
    <source>
        <dbReference type="EMBL" id="GAG20114.1"/>
    </source>
</evidence>
<accession>X0VP08</accession>
<gene>
    <name evidence="1" type="ORF">S01H1_51054</name>
</gene>
<dbReference type="AlphaFoldDB" id="X0VP08"/>
<dbReference type="EMBL" id="BARS01032930">
    <property type="protein sequence ID" value="GAG20114.1"/>
    <property type="molecule type" value="Genomic_DNA"/>
</dbReference>
<sequence length="115" mass="13393">MKIRGGFVSNSSSSSFLIYGVFFDDGEIEKLLNISDEDQESEDFDIWEIIEVKLEKSDFEYYHPEGFEGWYIGQSWSDVGDDETGRQFKENIEKELKSMFGDDIKFSTLSEAYYS</sequence>
<comment type="caution">
    <text evidence="1">The sequence shown here is derived from an EMBL/GenBank/DDBJ whole genome shotgun (WGS) entry which is preliminary data.</text>
</comment>
<organism evidence="1">
    <name type="scientific">marine sediment metagenome</name>
    <dbReference type="NCBI Taxonomy" id="412755"/>
    <lineage>
        <taxon>unclassified sequences</taxon>
        <taxon>metagenomes</taxon>
        <taxon>ecological metagenomes</taxon>
    </lineage>
</organism>
<name>X0VP08_9ZZZZ</name>
<proteinExistence type="predicted"/>
<reference evidence="1" key="1">
    <citation type="journal article" date="2014" name="Front. Microbiol.">
        <title>High frequency of phylogenetically diverse reductive dehalogenase-homologous genes in deep subseafloor sedimentary metagenomes.</title>
        <authorList>
            <person name="Kawai M."/>
            <person name="Futagami T."/>
            <person name="Toyoda A."/>
            <person name="Takaki Y."/>
            <person name="Nishi S."/>
            <person name="Hori S."/>
            <person name="Arai W."/>
            <person name="Tsubouchi T."/>
            <person name="Morono Y."/>
            <person name="Uchiyama I."/>
            <person name="Ito T."/>
            <person name="Fujiyama A."/>
            <person name="Inagaki F."/>
            <person name="Takami H."/>
        </authorList>
    </citation>
    <scope>NUCLEOTIDE SEQUENCE</scope>
    <source>
        <strain evidence="1">Expedition CK06-06</strain>
    </source>
</reference>